<protein>
    <submittedName>
        <fullName evidence="1">Uncharacterized protein</fullName>
    </submittedName>
</protein>
<reference evidence="1 2" key="1">
    <citation type="submission" date="2020-01" db="EMBL/GenBank/DDBJ databases">
        <title>Microvirga sp. nov., an arsenate reduction bacterium isolated from Tibet hotspring sediments.</title>
        <authorList>
            <person name="Yuan C.-G."/>
        </authorList>
    </citation>
    <scope>NUCLEOTIDE SEQUENCE [LARGE SCALE GENOMIC DNA]</scope>
    <source>
        <strain evidence="1 2">SYSU G3D203</strain>
    </source>
</reference>
<dbReference type="EMBL" id="JAAAXJ010000005">
    <property type="protein sequence ID" value="NBJ24961.1"/>
    <property type="molecule type" value="Genomic_DNA"/>
</dbReference>
<comment type="caution">
    <text evidence="1">The sequence shown here is derived from an EMBL/GenBank/DDBJ whole genome shotgun (WGS) entry which is preliminary data.</text>
</comment>
<keyword evidence="2" id="KW-1185">Reference proteome</keyword>
<evidence type="ECO:0000313" key="2">
    <source>
        <dbReference type="Proteomes" id="UP000818323"/>
    </source>
</evidence>
<gene>
    <name evidence="1" type="ORF">GR303_11410</name>
</gene>
<dbReference type="RefSeq" id="WP_161723350.1">
    <property type="nucleotide sequence ID" value="NZ_JAAAXI010000008.1"/>
</dbReference>
<name>A0ABW9YX77_9HYPH</name>
<proteinExistence type="predicted"/>
<evidence type="ECO:0000313" key="1">
    <source>
        <dbReference type="EMBL" id="NBJ24961.1"/>
    </source>
</evidence>
<dbReference type="Proteomes" id="UP000818323">
    <property type="component" value="Unassembled WGS sequence"/>
</dbReference>
<sequence length="64" mass="7373">MDFQIECVARALFSAEDNGQSWESAPEDLREEFRDLARTALWLLSHHRPHEAVESEKAPFPYAA</sequence>
<accession>A0ABW9YX77</accession>
<organism evidence="1 2">
    <name type="scientific">Microvirga arsenatis</name>
    <dbReference type="NCBI Taxonomy" id="2692265"/>
    <lineage>
        <taxon>Bacteria</taxon>
        <taxon>Pseudomonadati</taxon>
        <taxon>Pseudomonadota</taxon>
        <taxon>Alphaproteobacteria</taxon>
        <taxon>Hyphomicrobiales</taxon>
        <taxon>Methylobacteriaceae</taxon>
        <taxon>Microvirga</taxon>
    </lineage>
</organism>